<keyword evidence="1" id="KW-1133">Transmembrane helix</keyword>
<dbReference type="RefSeq" id="WP_054862165.1">
    <property type="nucleotide sequence ID" value="NZ_MWPH01000001.1"/>
</dbReference>
<gene>
    <name evidence="2" type="ORF">B2G88_02250</name>
</gene>
<comment type="caution">
    <text evidence="2">The sequence shown here is derived from an EMBL/GenBank/DDBJ whole genome shotgun (WGS) entry which is preliminary data.</text>
</comment>
<accession>A0A202EBQ6</accession>
<evidence type="ECO:0000256" key="1">
    <source>
        <dbReference type="SAM" id="Phobius"/>
    </source>
</evidence>
<sequence>MSLIRIITQAGPGGTVVTILAYFTGEYWFPSTARNELVLAAAVFGFIFGLLLKLLSKQAISFLSFPIIVRAKREIDRKNNQGHFYFDNEDKKEDFDKFDGQVFQYTCLFYSGLLVATISGIHAFLLTDPLATLGLLLITSLSTIILCGLSIVKIQNIILMSPIMFD</sequence>
<keyword evidence="1" id="KW-0472">Membrane</keyword>
<feature type="transmembrane region" description="Helical" evidence="1">
    <location>
        <begin position="102"/>
        <end position="125"/>
    </location>
</feature>
<organism evidence="2 3">
    <name type="scientific">Natronolimnobius baerhuensis</name>
    <dbReference type="NCBI Taxonomy" id="253108"/>
    <lineage>
        <taxon>Archaea</taxon>
        <taxon>Methanobacteriati</taxon>
        <taxon>Methanobacteriota</taxon>
        <taxon>Stenosarchaea group</taxon>
        <taxon>Halobacteria</taxon>
        <taxon>Halobacteriales</taxon>
        <taxon>Natrialbaceae</taxon>
        <taxon>Natronolimnobius</taxon>
    </lineage>
</organism>
<dbReference type="Proteomes" id="UP000196084">
    <property type="component" value="Unassembled WGS sequence"/>
</dbReference>
<feature type="transmembrane region" description="Helical" evidence="1">
    <location>
        <begin position="131"/>
        <end position="152"/>
    </location>
</feature>
<proteinExistence type="predicted"/>
<keyword evidence="1" id="KW-0812">Transmembrane</keyword>
<evidence type="ECO:0000313" key="2">
    <source>
        <dbReference type="EMBL" id="OVE85665.1"/>
    </source>
</evidence>
<evidence type="ECO:0000313" key="3">
    <source>
        <dbReference type="Proteomes" id="UP000196084"/>
    </source>
</evidence>
<keyword evidence="3" id="KW-1185">Reference proteome</keyword>
<protein>
    <submittedName>
        <fullName evidence="2">Uncharacterized protein</fullName>
    </submittedName>
</protein>
<name>A0A202EBQ6_9EURY</name>
<dbReference type="AlphaFoldDB" id="A0A202EBQ6"/>
<feature type="transmembrane region" description="Helical" evidence="1">
    <location>
        <begin position="37"/>
        <end position="55"/>
    </location>
</feature>
<reference evidence="2 3" key="1">
    <citation type="submission" date="2017-02" db="EMBL/GenBank/DDBJ databases">
        <title>Natronthermophilus aegyptiacus gen. nov.,sp. nov., an aerobic, extremely halophilic alkalithermophilic archaeon isolated from the athalassohaline Wadi An Natrun, Egypt.</title>
        <authorList>
            <person name="Zhao B."/>
        </authorList>
    </citation>
    <scope>NUCLEOTIDE SEQUENCE [LARGE SCALE GENOMIC DNA]</scope>
    <source>
        <strain evidence="2 3">CGMCC 1.3597</strain>
    </source>
</reference>
<dbReference type="EMBL" id="MWPH01000001">
    <property type="protein sequence ID" value="OVE85665.1"/>
    <property type="molecule type" value="Genomic_DNA"/>
</dbReference>
<dbReference type="OrthoDB" id="381907at2157"/>
<feature type="transmembrane region" description="Helical" evidence="1">
    <location>
        <begin position="7"/>
        <end position="25"/>
    </location>
</feature>